<keyword evidence="1" id="KW-0472">Membrane</keyword>
<dbReference type="Proteomes" id="UP000295184">
    <property type="component" value="Unassembled WGS sequence"/>
</dbReference>
<keyword evidence="1" id="KW-1133">Transmembrane helix</keyword>
<feature type="transmembrane region" description="Helical" evidence="1">
    <location>
        <begin position="154"/>
        <end position="175"/>
    </location>
</feature>
<keyword evidence="1" id="KW-0812">Transmembrane</keyword>
<evidence type="ECO:0000313" key="2">
    <source>
        <dbReference type="EMBL" id="TCL53774.1"/>
    </source>
</evidence>
<comment type="caution">
    <text evidence="2">The sequence shown here is derived from an EMBL/GenBank/DDBJ whole genome shotgun (WGS) entry which is preliminary data.</text>
</comment>
<feature type="transmembrane region" description="Helical" evidence="1">
    <location>
        <begin position="79"/>
        <end position="97"/>
    </location>
</feature>
<reference evidence="2 3" key="1">
    <citation type="submission" date="2019-03" db="EMBL/GenBank/DDBJ databases">
        <title>Genomic Encyclopedia of Type Strains, Phase IV (KMG-IV): sequencing the most valuable type-strain genomes for metagenomic binning, comparative biology and taxonomic classification.</title>
        <authorList>
            <person name="Goeker M."/>
        </authorList>
    </citation>
    <scope>NUCLEOTIDE SEQUENCE [LARGE SCALE GENOMIC DNA]</scope>
    <source>
        <strain evidence="2 3">DSM 100451</strain>
    </source>
</reference>
<evidence type="ECO:0008006" key="4">
    <source>
        <dbReference type="Google" id="ProtNLM"/>
    </source>
</evidence>
<evidence type="ECO:0000256" key="1">
    <source>
        <dbReference type="SAM" id="Phobius"/>
    </source>
</evidence>
<feature type="transmembrane region" description="Helical" evidence="1">
    <location>
        <begin position="295"/>
        <end position="313"/>
    </location>
</feature>
<dbReference type="STRING" id="1650663.GCA_001486665_00934"/>
<feature type="transmembrane region" description="Helical" evidence="1">
    <location>
        <begin position="325"/>
        <end position="344"/>
    </location>
</feature>
<accession>A0A4R1QSF9</accession>
<proteinExistence type="predicted"/>
<feature type="transmembrane region" description="Helical" evidence="1">
    <location>
        <begin position="128"/>
        <end position="147"/>
    </location>
</feature>
<dbReference type="AlphaFoldDB" id="A0A4R1QSF9"/>
<evidence type="ECO:0000313" key="3">
    <source>
        <dbReference type="Proteomes" id="UP000295184"/>
    </source>
</evidence>
<dbReference type="OrthoDB" id="2062742at2"/>
<protein>
    <recommendedName>
        <fullName evidence="4">Dolichyl-phosphate-mannose-protein mannosyltransferase</fullName>
    </recommendedName>
</protein>
<dbReference type="EMBL" id="SLUM01000027">
    <property type="protein sequence ID" value="TCL53774.1"/>
    <property type="molecule type" value="Genomic_DNA"/>
</dbReference>
<dbReference type="RefSeq" id="WP_058963422.1">
    <property type="nucleotide sequence ID" value="NZ_CABKVM010000014.1"/>
</dbReference>
<feature type="transmembrane region" description="Helical" evidence="1">
    <location>
        <begin position="181"/>
        <end position="204"/>
    </location>
</feature>
<feature type="transmembrane region" description="Helical" evidence="1">
    <location>
        <begin position="104"/>
        <end position="122"/>
    </location>
</feature>
<feature type="transmembrane region" description="Helical" evidence="1">
    <location>
        <begin position="378"/>
        <end position="395"/>
    </location>
</feature>
<sequence>MPASKSSFSRAHGAALAGTLALFAFAILLFHSLAGGTLLAQNPYDSYLLQAKNWLQGSMAIQNGEQYPWLELAIFNNQYYLSFPPVPSVLALPWALWGGAVTSNLIAACYGLAVAAGVYLMFWQGGKTPETCAFFALFVSLGSNTFWLSTSGGVWMLAQLLALAFCVWGCFFWLAGREIPAFFLLALAVGCRPFSALLAVLLFLRPLWGAVRQGRWKHLAAVSVLPVLVALALGWYNWARFGNPLEFGHNYLPEFMREENGQFSLAYFWPNLKNLLRPVLLTKALDLSFPVFNGFLPFVANPLLLLWLLALFARLRKKQLEWADGILVACYLATVVVLCLHRTLGGWQFGARYLVDPFPFCLLFFARRHFEAGPAARGLLLAAILFNFYGAVYMLNA</sequence>
<name>A0A4R1QSF9_9FIRM</name>
<feature type="transmembrane region" description="Helical" evidence="1">
    <location>
        <begin position="216"/>
        <end position="236"/>
    </location>
</feature>
<organism evidence="2 3">
    <name type="scientific">Allofournierella massiliensis</name>
    <dbReference type="NCBI Taxonomy" id="1650663"/>
    <lineage>
        <taxon>Bacteria</taxon>
        <taxon>Bacillati</taxon>
        <taxon>Bacillota</taxon>
        <taxon>Clostridia</taxon>
        <taxon>Eubacteriales</taxon>
        <taxon>Oscillospiraceae</taxon>
        <taxon>Allofournierella</taxon>
    </lineage>
</organism>
<gene>
    <name evidence="2" type="ORF">EDD77_12721</name>
</gene>